<keyword evidence="5" id="KW-0812">Transmembrane</keyword>
<keyword evidence="8" id="KW-1185">Reference proteome</keyword>
<dbReference type="Gene3D" id="3.90.550.10">
    <property type="entry name" value="Spore Coat Polysaccharide Biosynthesis Protein SpsA, Chain A"/>
    <property type="match status" value="1"/>
</dbReference>
<dbReference type="GO" id="GO:0016757">
    <property type="term" value="F:glycosyltransferase activity"/>
    <property type="evidence" value="ECO:0007669"/>
    <property type="project" value="UniProtKB-KW"/>
</dbReference>
<comment type="caution">
    <text evidence="7">The sequence shown here is derived from an EMBL/GenBank/DDBJ whole genome shotgun (WGS) entry which is preliminary data.</text>
</comment>
<gene>
    <name evidence="7" type="ORF">HUJ06_009200</name>
</gene>
<sequence length="77" mass="9448">MWQFNWGSNDFEIVYNLAHLDKEFVGYREKLLLIRQLMLSHLEVEWIWWTDCDAQFIDMVFEIPLSNYSTIKSRNQM</sequence>
<evidence type="ECO:0000256" key="2">
    <source>
        <dbReference type="ARBA" id="ARBA00005664"/>
    </source>
</evidence>
<accession>A0A822YGH8</accession>
<protein>
    <submittedName>
        <fullName evidence="7">Uncharacterized protein</fullName>
    </submittedName>
</protein>
<evidence type="ECO:0000313" key="7">
    <source>
        <dbReference type="EMBL" id="DAD30349.1"/>
    </source>
</evidence>
<organism evidence="7 8">
    <name type="scientific">Nelumbo nucifera</name>
    <name type="common">Sacred lotus</name>
    <dbReference type="NCBI Taxonomy" id="4432"/>
    <lineage>
        <taxon>Eukaryota</taxon>
        <taxon>Viridiplantae</taxon>
        <taxon>Streptophyta</taxon>
        <taxon>Embryophyta</taxon>
        <taxon>Tracheophyta</taxon>
        <taxon>Spermatophyta</taxon>
        <taxon>Magnoliopsida</taxon>
        <taxon>Proteales</taxon>
        <taxon>Nelumbonaceae</taxon>
        <taxon>Nelumbo</taxon>
    </lineage>
</organism>
<reference evidence="7 8" key="1">
    <citation type="journal article" date="2020" name="Mol. Biol. Evol.">
        <title>Distinct Expression and Methylation Patterns for Genes with Different Fates following a Single Whole-Genome Duplication in Flowering Plants.</title>
        <authorList>
            <person name="Shi T."/>
            <person name="Rahmani R.S."/>
            <person name="Gugger P.F."/>
            <person name="Wang M."/>
            <person name="Li H."/>
            <person name="Zhang Y."/>
            <person name="Li Z."/>
            <person name="Wang Q."/>
            <person name="Van de Peer Y."/>
            <person name="Marchal K."/>
            <person name="Chen J."/>
        </authorList>
    </citation>
    <scope>NUCLEOTIDE SEQUENCE [LARGE SCALE GENOMIC DNA]</scope>
    <source>
        <tissue evidence="7">Leaf</tissue>
    </source>
</reference>
<dbReference type="InterPro" id="IPR008630">
    <property type="entry name" value="Glyco_trans_34"/>
</dbReference>
<evidence type="ECO:0000256" key="1">
    <source>
        <dbReference type="ARBA" id="ARBA00004323"/>
    </source>
</evidence>
<keyword evidence="4" id="KW-0808">Transferase</keyword>
<dbReference type="AlphaFoldDB" id="A0A822YGH8"/>
<dbReference type="InterPro" id="IPR029044">
    <property type="entry name" value="Nucleotide-diphossugar_trans"/>
</dbReference>
<evidence type="ECO:0000256" key="3">
    <source>
        <dbReference type="ARBA" id="ARBA00022676"/>
    </source>
</evidence>
<keyword evidence="5" id="KW-0735">Signal-anchor</keyword>
<evidence type="ECO:0000313" key="8">
    <source>
        <dbReference type="Proteomes" id="UP000607653"/>
    </source>
</evidence>
<comment type="subcellular location">
    <subcellularLocation>
        <location evidence="1">Golgi apparatus membrane</location>
        <topology evidence="1">Single-pass type II membrane protein</topology>
    </subcellularLocation>
</comment>
<evidence type="ECO:0000256" key="5">
    <source>
        <dbReference type="ARBA" id="ARBA00022968"/>
    </source>
</evidence>
<dbReference type="Pfam" id="PF05637">
    <property type="entry name" value="Glyco_transf_34"/>
    <property type="match status" value="1"/>
</dbReference>
<proteinExistence type="inferred from homology"/>
<keyword evidence="6" id="KW-0333">Golgi apparatus</keyword>
<evidence type="ECO:0000256" key="6">
    <source>
        <dbReference type="ARBA" id="ARBA00023034"/>
    </source>
</evidence>
<name>A0A822YGH8_NELNU</name>
<dbReference type="EMBL" id="DUZY01000003">
    <property type="protein sequence ID" value="DAD30349.1"/>
    <property type="molecule type" value="Genomic_DNA"/>
</dbReference>
<dbReference type="PANTHER" id="PTHR31311:SF44">
    <property type="entry name" value="GLYCOSYLTRANSFERASE 2-RELATED"/>
    <property type="match status" value="1"/>
</dbReference>
<comment type="similarity">
    <text evidence="2">Belongs to the glycosyltransferase 34 family.</text>
</comment>
<dbReference type="GO" id="GO:0000139">
    <property type="term" value="C:Golgi membrane"/>
    <property type="evidence" value="ECO:0007669"/>
    <property type="project" value="UniProtKB-SubCell"/>
</dbReference>
<keyword evidence="3" id="KW-0328">Glycosyltransferase</keyword>
<evidence type="ECO:0000256" key="4">
    <source>
        <dbReference type="ARBA" id="ARBA00022679"/>
    </source>
</evidence>
<dbReference type="Proteomes" id="UP000607653">
    <property type="component" value="Unassembled WGS sequence"/>
</dbReference>
<dbReference type="PANTHER" id="PTHR31311">
    <property type="entry name" value="XYLOGLUCAN 6-XYLOSYLTRANSFERASE 5-RELATED-RELATED"/>
    <property type="match status" value="1"/>
</dbReference>